<dbReference type="SMART" id="SM00331">
    <property type="entry name" value="PP2C_SIG"/>
    <property type="match status" value="1"/>
</dbReference>
<comment type="caution">
    <text evidence="3">The sequence shown here is derived from an EMBL/GenBank/DDBJ whole genome shotgun (WGS) entry which is preliminary data.</text>
</comment>
<reference evidence="4" key="1">
    <citation type="journal article" date="2019" name="Int. J. Syst. Evol. Microbiol.">
        <title>The Global Catalogue of Microorganisms (GCM) 10K type strain sequencing project: providing services to taxonomists for standard genome sequencing and annotation.</title>
        <authorList>
            <consortium name="The Broad Institute Genomics Platform"/>
            <consortium name="The Broad Institute Genome Sequencing Center for Infectious Disease"/>
            <person name="Wu L."/>
            <person name="Ma J."/>
        </authorList>
    </citation>
    <scope>NUCLEOTIDE SEQUENCE [LARGE SCALE GENOMIC DNA]</scope>
    <source>
        <strain evidence="4">NBRC 108894</strain>
    </source>
</reference>
<dbReference type="SUPFAM" id="SSF81606">
    <property type="entry name" value="PP2C-like"/>
    <property type="match status" value="1"/>
</dbReference>
<organism evidence="3 4">
    <name type="scientific">Pseudolysinimonas kribbensis</name>
    <dbReference type="NCBI Taxonomy" id="433641"/>
    <lineage>
        <taxon>Bacteria</taxon>
        <taxon>Bacillati</taxon>
        <taxon>Actinomycetota</taxon>
        <taxon>Actinomycetes</taxon>
        <taxon>Micrococcales</taxon>
        <taxon>Microbacteriaceae</taxon>
        <taxon>Pseudolysinimonas</taxon>
    </lineage>
</organism>
<evidence type="ECO:0000313" key="4">
    <source>
        <dbReference type="Proteomes" id="UP001157034"/>
    </source>
</evidence>
<evidence type="ECO:0000313" key="3">
    <source>
        <dbReference type="EMBL" id="GMA94050.1"/>
    </source>
</evidence>
<name>A0ABQ6K0D9_9MICO</name>
<dbReference type="Gene3D" id="3.60.40.10">
    <property type="entry name" value="PPM-type phosphatase domain"/>
    <property type="match status" value="1"/>
</dbReference>
<dbReference type="SMART" id="SM00332">
    <property type="entry name" value="PP2Cc"/>
    <property type="match status" value="1"/>
</dbReference>
<gene>
    <name evidence="3" type="ORF">GCM10025881_08740</name>
</gene>
<sequence length="262" mass="27586">MSVRTDLGRVREVNEDSVLARYPVYLVADGMGGHSRGDVASRTTIEVIDAAIPAGRPTAAAAIVEAVHAANAAVHALGAETVSGTTLTGMAVSVSAEGEKHWTIVNVGDSRVYSWSGRTLTQLTVDHSVVQELIEAGELSPLEADRHPERNTITRAIGPFEEVEVDVWLLPYVDGQSFLICSDGLTKELPLERMEHIFAAHTGDDGGSLADAVVEAALASGGRDNVSAIVVETGGGDDATRVGTGTRERPRQLEDTLPRGIG</sequence>
<evidence type="ECO:0000256" key="1">
    <source>
        <dbReference type="SAM" id="MobiDB-lite"/>
    </source>
</evidence>
<accession>A0ABQ6K0D9</accession>
<dbReference type="Pfam" id="PF13672">
    <property type="entry name" value="PP2C_2"/>
    <property type="match status" value="1"/>
</dbReference>
<proteinExistence type="predicted"/>
<dbReference type="InterPro" id="IPR001932">
    <property type="entry name" value="PPM-type_phosphatase-like_dom"/>
</dbReference>
<dbReference type="PROSITE" id="PS51746">
    <property type="entry name" value="PPM_2"/>
    <property type="match status" value="1"/>
</dbReference>
<dbReference type="PANTHER" id="PTHR47992">
    <property type="entry name" value="PROTEIN PHOSPHATASE"/>
    <property type="match status" value="1"/>
</dbReference>
<evidence type="ECO:0000259" key="2">
    <source>
        <dbReference type="PROSITE" id="PS51746"/>
    </source>
</evidence>
<dbReference type="EMBL" id="BSVB01000001">
    <property type="protein sequence ID" value="GMA94050.1"/>
    <property type="molecule type" value="Genomic_DNA"/>
</dbReference>
<feature type="compositionally biased region" description="Basic and acidic residues" evidence="1">
    <location>
        <begin position="246"/>
        <end position="262"/>
    </location>
</feature>
<protein>
    <submittedName>
        <fullName evidence="3">Serine/threonine protein phosphatase</fullName>
    </submittedName>
</protein>
<dbReference type="InterPro" id="IPR036457">
    <property type="entry name" value="PPM-type-like_dom_sf"/>
</dbReference>
<dbReference type="CDD" id="cd00143">
    <property type="entry name" value="PP2Cc"/>
    <property type="match status" value="1"/>
</dbReference>
<feature type="domain" description="PPM-type phosphatase" evidence="2">
    <location>
        <begin position="1"/>
        <end position="233"/>
    </location>
</feature>
<dbReference type="Proteomes" id="UP001157034">
    <property type="component" value="Unassembled WGS sequence"/>
</dbReference>
<keyword evidence="4" id="KW-1185">Reference proteome</keyword>
<feature type="region of interest" description="Disordered" evidence="1">
    <location>
        <begin position="234"/>
        <end position="262"/>
    </location>
</feature>
<dbReference type="InterPro" id="IPR015655">
    <property type="entry name" value="PP2C"/>
</dbReference>
<dbReference type="RefSeq" id="WP_284253064.1">
    <property type="nucleotide sequence ID" value="NZ_BSVB01000001.1"/>
</dbReference>